<evidence type="ECO:0000313" key="3">
    <source>
        <dbReference type="Proteomes" id="UP000186268"/>
    </source>
</evidence>
<evidence type="ECO:0000256" key="1">
    <source>
        <dbReference type="SAM" id="Phobius"/>
    </source>
</evidence>
<dbReference type="EMBL" id="MKGQ01000013">
    <property type="protein sequence ID" value="OKP02781.1"/>
    <property type="molecule type" value="Genomic_DNA"/>
</dbReference>
<name>A0A1Q5TRE8_9GAMM</name>
<feature type="transmembrane region" description="Helical" evidence="1">
    <location>
        <begin position="57"/>
        <end position="74"/>
    </location>
</feature>
<feature type="transmembrane region" description="Helical" evidence="1">
    <location>
        <begin position="6"/>
        <end position="26"/>
    </location>
</feature>
<accession>A0A1Q5TRE8</accession>
<protein>
    <submittedName>
        <fullName evidence="2">Uncharacterized protein</fullName>
    </submittedName>
</protein>
<sequence>MDFLGLILEVFYNIIKCTIKFFARIFKIAMKETIISLLSIGVLFCIVFSFIMPRFIFGVLLLLIFICLVYKFRVKIKNYLNKKGIVDYFK</sequence>
<dbReference type="Proteomes" id="UP000186268">
    <property type="component" value="Unassembled WGS sequence"/>
</dbReference>
<evidence type="ECO:0000313" key="2">
    <source>
        <dbReference type="EMBL" id="OKP02781.1"/>
    </source>
</evidence>
<comment type="caution">
    <text evidence="2">The sequence shown here is derived from an EMBL/GenBank/DDBJ whole genome shotgun (WGS) entry which is preliminary data.</text>
</comment>
<keyword evidence="1" id="KW-1133">Transmembrane helix</keyword>
<proteinExistence type="predicted"/>
<keyword evidence="3" id="KW-1185">Reference proteome</keyword>
<reference evidence="2 3" key="1">
    <citation type="submission" date="2016-09" db="EMBL/GenBank/DDBJ databases">
        <title>Xenorhabdus thuongxuanensis sp. nov. and Xenorhabdus eapokensis sp. nov., isolated from Steinernema species.</title>
        <authorList>
            <person name="Kaempfer P."/>
            <person name="Tobias N.J."/>
            <person name="Phan Ke L."/>
            <person name="Bode H.B."/>
            <person name="Glaeser S.P."/>
        </authorList>
    </citation>
    <scope>NUCLEOTIDE SEQUENCE [LARGE SCALE GENOMIC DNA]</scope>
    <source>
        <strain evidence="2 3">DL20</strain>
    </source>
</reference>
<feature type="transmembrane region" description="Helical" evidence="1">
    <location>
        <begin position="33"/>
        <end position="51"/>
    </location>
</feature>
<gene>
    <name evidence="2" type="ORF">Xedl_02193</name>
</gene>
<dbReference type="AlphaFoldDB" id="A0A1Q5TRE8"/>
<keyword evidence="1" id="KW-0472">Membrane</keyword>
<keyword evidence="1" id="KW-0812">Transmembrane</keyword>
<organism evidence="2 3">
    <name type="scientific">Xenorhabdus eapokensis</name>
    <dbReference type="NCBI Taxonomy" id="1873482"/>
    <lineage>
        <taxon>Bacteria</taxon>
        <taxon>Pseudomonadati</taxon>
        <taxon>Pseudomonadota</taxon>
        <taxon>Gammaproteobacteria</taxon>
        <taxon>Enterobacterales</taxon>
        <taxon>Morganellaceae</taxon>
        <taxon>Xenorhabdus</taxon>
    </lineage>
</organism>